<organism evidence="1 2">
    <name type="scientific">Stylosanthes scabra</name>
    <dbReference type="NCBI Taxonomy" id="79078"/>
    <lineage>
        <taxon>Eukaryota</taxon>
        <taxon>Viridiplantae</taxon>
        <taxon>Streptophyta</taxon>
        <taxon>Embryophyta</taxon>
        <taxon>Tracheophyta</taxon>
        <taxon>Spermatophyta</taxon>
        <taxon>Magnoliopsida</taxon>
        <taxon>eudicotyledons</taxon>
        <taxon>Gunneridae</taxon>
        <taxon>Pentapetalae</taxon>
        <taxon>rosids</taxon>
        <taxon>fabids</taxon>
        <taxon>Fabales</taxon>
        <taxon>Fabaceae</taxon>
        <taxon>Papilionoideae</taxon>
        <taxon>50 kb inversion clade</taxon>
        <taxon>dalbergioids sensu lato</taxon>
        <taxon>Dalbergieae</taxon>
        <taxon>Pterocarpus clade</taxon>
        <taxon>Stylosanthes</taxon>
    </lineage>
</organism>
<protein>
    <submittedName>
        <fullName evidence="1">Uncharacterized protein</fullName>
    </submittedName>
</protein>
<proteinExistence type="predicted"/>
<comment type="caution">
    <text evidence="1">The sequence shown here is derived from an EMBL/GenBank/DDBJ whole genome shotgun (WGS) entry which is preliminary data.</text>
</comment>
<reference evidence="1 2" key="1">
    <citation type="journal article" date="2023" name="Plants (Basel)">
        <title>Bridging the Gap: Combining Genomics and Transcriptomics Approaches to Understand Stylosanthes scabra, an Orphan Legume from the Brazilian Caatinga.</title>
        <authorList>
            <person name="Ferreira-Neto J.R.C."/>
            <person name="da Silva M.D."/>
            <person name="Binneck E."/>
            <person name="de Melo N.F."/>
            <person name="da Silva R.H."/>
            <person name="de Melo A.L.T.M."/>
            <person name="Pandolfi V."/>
            <person name="Bustamante F.O."/>
            <person name="Brasileiro-Vidal A.C."/>
            <person name="Benko-Iseppon A.M."/>
        </authorList>
    </citation>
    <scope>NUCLEOTIDE SEQUENCE [LARGE SCALE GENOMIC DNA]</scope>
    <source>
        <tissue evidence="1">Leaves</tissue>
    </source>
</reference>
<evidence type="ECO:0000313" key="1">
    <source>
        <dbReference type="EMBL" id="MED6110132.1"/>
    </source>
</evidence>
<dbReference type="Proteomes" id="UP001341840">
    <property type="component" value="Unassembled WGS sequence"/>
</dbReference>
<accession>A0ABU6QDZ1</accession>
<dbReference type="EMBL" id="JASCZI010000215">
    <property type="protein sequence ID" value="MED6110132.1"/>
    <property type="molecule type" value="Genomic_DNA"/>
</dbReference>
<name>A0ABU6QDZ1_9FABA</name>
<gene>
    <name evidence="1" type="ORF">PIB30_040105</name>
</gene>
<keyword evidence="2" id="KW-1185">Reference proteome</keyword>
<sequence>MVVPSSLSTAAVEKSGGRSVWVRRRERNRKRERPSSCFPGAFTAAAVGFFVAEEPKLVKEYLAQPLLNRHRHCWLRRRASGCWGTVSLSRKSISVPLPNLHKAWLLPSYCRRCMLRRRASTRWSGLPHSILNLRVVARTSYLILTIIHETVVRKGKHDDGGCWFAWWCHNCESPEPPLRHREFTVVSSHRRCSLSSPEFIRLPKTKPYPSLDLSSGPFPLPRL</sequence>
<evidence type="ECO:0000313" key="2">
    <source>
        <dbReference type="Proteomes" id="UP001341840"/>
    </source>
</evidence>